<evidence type="ECO:0000256" key="18">
    <source>
        <dbReference type="ARBA" id="ARBA00049790"/>
    </source>
</evidence>
<evidence type="ECO:0000256" key="15">
    <source>
        <dbReference type="ARBA" id="ARBA00048740"/>
    </source>
</evidence>
<evidence type="ECO:0000256" key="16">
    <source>
        <dbReference type="ARBA" id="ARBA00048763"/>
    </source>
</evidence>
<evidence type="ECO:0000313" key="24">
    <source>
        <dbReference type="Proteomes" id="UP000092460"/>
    </source>
</evidence>
<dbReference type="CDD" id="cd02440">
    <property type="entry name" value="AdoMet_MTases"/>
    <property type="match status" value="1"/>
</dbReference>
<evidence type="ECO:0000256" key="10">
    <source>
        <dbReference type="ARBA" id="ARBA00023015"/>
    </source>
</evidence>
<evidence type="ECO:0000256" key="12">
    <source>
        <dbReference type="ARBA" id="ARBA00023242"/>
    </source>
</evidence>
<evidence type="ECO:0000256" key="13">
    <source>
        <dbReference type="ARBA" id="ARBA00025783"/>
    </source>
</evidence>
<comment type="similarity">
    <text evidence="13">Belongs to the methyltransferase superfamily. Trimethylguanosine synthase family.</text>
</comment>
<evidence type="ECO:0000256" key="4">
    <source>
        <dbReference type="ARBA" id="ARBA00018517"/>
    </source>
</evidence>
<evidence type="ECO:0000256" key="20">
    <source>
        <dbReference type="ARBA" id="ARBA00064494"/>
    </source>
</evidence>
<keyword evidence="8" id="KW-0808">Transferase</keyword>
<evidence type="ECO:0000256" key="22">
    <source>
        <dbReference type="ARBA" id="ARBA00081504"/>
    </source>
</evidence>
<dbReference type="PANTHER" id="PTHR14741">
    <property type="entry name" value="S-ADENOSYLMETHIONINE-DEPENDENT METHYLTRANSFERASE RELATED"/>
    <property type="match status" value="1"/>
</dbReference>
<dbReference type="Proteomes" id="UP000092460">
    <property type="component" value="Unassembled WGS sequence"/>
</dbReference>
<evidence type="ECO:0000313" key="23">
    <source>
        <dbReference type="EnsemblMetazoa" id="GPPI014144-PA"/>
    </source>
</evidence>
<reference evidence="23" key="2">
    <citation type="submission" date="2020-05" db="UniProtKB">
        <authorList>
            <consortium name="EnsemblMetazoa"/>
        </authorList>
    </citation>
    <scope>IDENTIFICATION</scope>
    <source>
        <strain evidence="23">IAEA</strain>
    </source>
</reference>
<dbReference type="GO" id="GO:0005730">
    <property type="term" value="C:nucleolus"/>
    <property type="evidence" value="ECO:0007669"/>
    <property type="project" value="UniProtKB-SubCell"/>
</dbReference>
<evidence type="ECO:0000256" key="2">
    <source>
        <dbReference type="ARBA" id="ARBA00004496"/>
    </source>
</evidence>
<comment type="function">
    <text evidence="19">Catalyzes the 2 serial methylation steps for the conversion of the 7-monomethylguanosine (m(7)G) caps of snRNAs and snoRNAs to a 2,2,7-trimethylguanosine (m(2,2,7)G) cap structure. The enzyme is specific for guanine, and N7 methylation must precede N2 methylation. Hypermethylation of the m7G cap of U snRNAs leads to their concentration in nuclear foci, their colocalization with coilin and the formation of canonical Cajal bodies (CBs). Plays a role in transcriptional regulation.</text>
</comment>
<evidence type="ECO:0000256" key="19">
    <source>
        <dbReference type="ARBA" id="ARBA00057179"/>
    </source>
</evidence>
<evidence type="ECO:0000256" key="17">
    <source>
        <dbReference type="ARBA" id="ARBA00049075"/>
    </source>
</evidence>
<keyword evidence="9" id="KW-0949">S-adenosyl-L-methionine</keyword>
<dbReference type="AlphaFoldDB" id="A0A1B0AZU5"/>
<dbReference type="VEuPathDB" id="VectorBase:GPPI014144"/>
<evidence type="ECO:0000256" key="5">
    <source>
        <dbReference type="ARBA" id="ARBA00022490"/>
    </source>
</evidence>
<evidence type="ECO:0000256" key="1">
    <source>
        <dbReference type="ARBA" id="ARBA00004408"/>
    </source>
</evidence>
<comment type="catalytic activity">
    <reaction evidence="17">
        <text>a 5'-end (N(7)-methyl 5'-triphosphoguanosine)-ribonucleoside in snRNA + S-adenosyl-L-methionine = a 5'-end (N(2),N(7)-dimethyl 5'-triphosphoguanosine)-ribonucleoside in snRNA + S-adenosyl-L-homocysteine + H(+)</text>
        <dbReference type="Rhea" id="RHEA:78471"/>
        <dbReference type="Rhea" id="RHEA-COMP:19085"/>
        <dbReference type="Rhea" id="RHEA-COMP:19087"/>
        <dbReference type="ChEBI" id="CHEBI:15378"/>
        <dbReference type="ChEBI" id="CHEBI:57856"/>
        <dbReference type="ChEBI" id="CHEBI:59789"/>
        <dbReference type="ChEBI" id="CHEBI:156461"/>
        <dbReference type="ChEBI" id="CHEBI:172880"/>
    </reaction>
    <physiologicalReaction direction="left-to-right" evidence="17">
        <dbReference type="Rhea" id="RHEA:78472"/>
    </physiologicalReaction>
</comment>
<organism evidence="23 24">
    <name type="scientific">Glossina palpalis gambiensis</name>
    <dbReference type="NCBI Taxonomy" id="67801"/>
    <lineage>
        <taxon>Eukaryota</taxon>
        <taxon>Metazoa</taxon>
        <taxon>Ecdysozoa</taxon>
        <taxon>Arthropoda</taxon>
        <taxon>Hexapoda</taxon>
        <taxon>Insecta</taxon>
        <taxon>Pterygota</taxon>
        <taxon>Neoptera</taxon>
        <taxon>Endopterygota</taxon>
        <taxon>Diptera</taxon>
        <taxon>Brachycera</taxon>
        <taxon>Muscomorpha</taxon>
        <taxon>Hippoboscoidea</taxon>
        <taxon>Glossinidae</taxon>
        <taxon>Glossina</taxon>
    </lineage>
</organism>
<proteinExistence type="inferred from homology"/>
<keyword evidence="12" id="KW-0539">Nucleus</keyword>
<evidence type="ECO:0000256" key="7">
    <source>
        <dbReference type="ARBA" id="ARBA00022603"/>
    </source>
</evidence>
<comment type="subunit">
    <text evidence="20">May form homooligomers. Interacts with CREBBP/CBP, EED/WAIT1, EP300/P300, NCOA6/PRIP, PPARBP/PBP and SMN.</text>
</comment>
<dbReference type="InterPro" id="IPR029063">
    <property type="entry name" value="SAM-dependent_MTases_sf"/>
</dbReference>
<dbReference type="EMBL" id="JXJN01006456">
    <property type="status" value="NOT_ANNOTATED_CDS"/>
    <property type="molecule type" value="Genomic_DNA"/>
</dbReference>
<evidence type="ECO:0000256" key="3">
    <source>
        <dbReference type="ARBA" id="ARBA00004604"/>
    </source>
</evidence>
<keyword evidence="6" id="KW-0597">Phosphoprotein</keyword>
<sequence length="624" mass="72441">MTSGASAQVDDNEQNTTDIDNLPKYCDYCKFLLVEELALETDYRRLHYGKCTLIGKLKQDEKGYNYLENVQINDMPRLPESCLNILLHMCNKKDFQFKSSHYYEIVGEVILFNNIKPEENDANFLTSRGIVEQVQFFDNVKKQEKLLKYFGENYKPAVNDNAAKTGGMSHLPQFFHFSKILSYDEKGANKENIDKIVREFEENFLVWQTDFWHCHWAEQGDNLTLDKWYRKYKDFMLMTTKNQNEYKQDINLEERSLKEEEENSSINAESWNNLWHKHQEEIYANHFLAFTSIFYQYYLDLKYGLETSIEPKIIVEDFELHSDLETVEELSKELEQLQLLGLPIAFGPPKQTSKRKAKTKATPEIIESISDTGSESGEMVNNDLDSSLHEIHQKTISKSKKKNRSLRHVPEFMVKEKGLLKYWRRRFSLFSRFDEGIRLDRESWFSVTPEKVAFHLAQRLRCDVLIDGFCGCGGNAIQFAFTCHKVIAVDIDADKLAMAKHNASIYGVGHKIEFILGDFLHMAAHNRLKGDVVFLSPPWGGPKYKQRKSYDIEEYLLPVSASELIEKSSLISENIAIFLPRNAHMQQIIKLAGPGNQCEIEHNYLDSRLVALTALYGERLVKKA</sequence>
<comment type="catalytic activity">
    <reaction evidence="16">
        <text>a 5'-end (N(2),N(7)-dimethyl 5'-triphosphoguanosine)-ribonucleoside in snRNA + S-adenosyl-L-methionine = a 5'-end (N(2),N(2),N(7)-trimethyl 5'-triphosphoguanosine)-ribonucleoside in snRNA + S-adenosyl-L-homocysteine + H(+)</text>
        <dbReference type="Rhea" id="RHEA:78479"/>
        <dbReference type="Rhea" id="RHEA-COMP:19087"/>
        <dbReference type="Rhea" id="RHEA-COMP:19089"/>
        <dbReference type="ChEBI" id="CHEBI:15378"/>
        <dbReference type="ChEBI" id="CHEBI:57856"/>
        <dbReference type="ChEBI" id="CHEBI:59789"/>
        <dbReference type="ChEBI" id="CHEBI:167623"/>
        <dbReference type="ChEBI" id="CHEBI:172880"/>
    </reaction>
    <physiologicalReaction direction="left-to-right" evidence="16">
        <dbReference type="Rhea" id="RHEA:78480"/>
    </physiologicalReaction>
</comment>
<dbReference type="GO" id="GO:0015030">
    <property type="term" value="C:Cajal body"/>
    <property type="evidence" value="ECO:0007669"/>
    <property type="project" value="UniProtKB-SubCell"/>
</dbReference>
<dbReference type="PANTHER" id="PTHR14741:SF32">
    <property type="entry name" value="TRIMETHYLGUANOSINE SYNTHASE"/>
    <property type="match status" value="1"/>
</dbReference>
<dbReference type="GO" id="GO:0071164">
    <property type="term" value="F:RNA cap trimethylguanosine synthase activity"/>
    <property type="evidence" value="ECO:0007669"/>
    <property type="project" value="TreeGrafter"/>
</dbReference>
<protein>
    <recommendedName>
        <fullName evidence="4">Trimethylguanosine synthase</fullName>
    </recommendedName>
    <alternativeName>
        <fullName evidence="18">Cap-specific guanine-N(2) methyltransferase</fullName>
    </alternativeName>
    <alternativeName>
        <fullName evidence="21">Nuclear receptor coactivator 6-interacting protein</fullName>
    </alternativeName>
    <alternativeName>
        <fullName evidence="22">PRIP-interacting protein with methyltransferase motif</fullName>
    </alternativeName>
</protein>
<dbReference type="STRING" id="67801.A0A1B0AZU5"/>
<evidence type="ECO:0000256" key="6">
    <source>
        <dbReference type="ARBA" id="ARBA00022553"/>
    </source>
</evidence>
<evidence type="ECO:0000256" key="11">
    <source>
        <dbReference type="ARBA" id="ARBA00023163"/>
    </source>
</evidence>
<keyword evidence="11" id="KW-0804">Transcription</keyword>
<accession>A0A1B0AZU5</accession>
<comment type="subcellular location">
    <subcellularLocation>
        <location evidence="2">Cytoplasm</location>
    </subcellularLocation>
    <subcellularLocation>
        <location evidence="1">Nucleus</location>
        <location evidence="1">Cajal body</location>
    </subcellularLocation>
    <subcellularLocation>
        <location evidence="3">Nucleus</location>
        <location evidence="3">Nucleolus</location>
    </subcellularLocation>
</comment>
<keyword evidence="5" id="KW-0963">Cytoplasm</keyword>
<evidence type="ECO:0000256" key="8">
    <source>
        <dbReference type="ARBA" id="ARBA00022679"/>
    </source>
</evidence>
<reference evidence="24" key="1">
    <citation type="submission" date="2015-01" db="EMBL/GenBank/DDBJ databases">
        <authorList>
            <person name="Aksoy S."/>
            <person name="Warren W."/>
            <person name="Wilson R.K."/>
        </authorList>
    </citation>
    <scope>NUCLEOTIDE SEQUENCE [LARGE SCALE GENOMIC DNA]</scope>
    <source>
        <strain evidence="24">IAEA</strain>
    </source>
</reference>
<keyword evidence="7" id="KW-0489">Methyltransferase</keyword>
<evidence type="ECO:0000256" key="21">
    <source>
        <dbReference type="ARBA" id="ARBA00079339"/>
    </source>
</evidence>
<keyword evidence="10" id="KW-0805">Transcription regulation</keyword>
<evidence type="ECO:0000256" key="9">
    <source>
        <dbReference type="ARBA" id="ARBA00022691"/>
    </source>
</evidence>
<comment type="catalytic activity">
    <reaction evidence="15">
        <text>a 5'-end (N(7)-methyl 5'-triphosphoguanosine)-ribonucleoside in snoRNA + S-adenosyl-L-methionine = a 5'-end (N(2),N(7)-dimethyl 5'-triphosphoguanosine)-ribonucleoside in snoRNA + S-adenosyl-L-homocysteine + H(+)</text>
        <dbReference type="Rhea" id="RHEA:78475"/>
        <dbReference type="Rhea" id="RHEA-COMP:19086"/>
        <dbReference type="Rhea" id="RHEA-COMP:19088"/>
        <dbReference type="ChEBI" id="CHEBI:15378"/>
        <dbReference type="ChEBI" id="CHEBI:57856"/>
        <dbReference type="ChEBI" id="CHEBI:59789"/>
        <dbReference type="ChEBI" id="CHEBI:156461"/>
        <dbReference type="ChEBI" id="CHEBI:172880"/>
    </reaction>
    <physiologicalReaction direction="left-to-right" evidence="15">
        <dbReference type="Rhea" id="RHEA:78476"/>
    </physiologicalReaction>
</comment>
<dbReference type="Pfam" id="PF09445">
    <property type="entry name" value="Methyltransf_15"/>
    <property type="match status" value="1"/>
</dbReference>
<dbReference type="GO" id="GO:0005737">
    <property type="term" value="C:cytoplasm"/>
    <property type="evidence" value="ECO:0007669"/>
    <property type="project" value="UniProtKB-SubCell"/>
</dbReference>
<dbReference type="EnsemblMetazoa" id="GPPI014144-RA">
    <property type="protein sequence ID" value="GPPI014144-PA"/>
    <property type="gene ID" value="GPPI014144"/>
</dbReference>
<dbReference type="SUPFAM" id="SSF53335">
    <property type="entry name" value="S-adenosyl-L-methionine-dependent methyltransferases"/>
    <property type="match status" value="1"/>
</dbReference>
<evidence type="ECO:0000256" key="14">
    <source>
        <dbReference type="ARBA" id="ARBA00047418"/>
    </source>
</evidence>
<name>A0A1B0AZU5_9MUSC</name>
<keyword evidence="24" id="KW-1185">Reference proteome</keyword>
<dbReference type="InterPro" id="IPR019012">
    <property type="entry name" value="RNA_cap_Gua-N2-MeTrfase"/>
</dbReference>
<dbReference type="FunFam" id="3.40.50.150:FF:000066">
    <property type="entry name" value="Trimethylguanosine synthase 1"/>
    <property type="match status" value="1"/>
</dbReference>
<comment type="catalytic activity">
    <reaction evidence="14">
        <text>a 5'-end (N(2),N(7)-dimethyl 5'-triphosphoguanosine)-ribonucleoside in snoRNA + S-adenosyl-L-methionine = a 5'-end (N(2),N(2),N(7)-trimethyl 5'-triphosphoguanosine)-ribonucleoside in snoRNA + S-adenosyl-L-homocysteine + H(+)</text>
        <dbReference type="Rhea" id="RHEA:78507"/>
        <dbReference type="Rhea" id="RHEA-COMP:19088"/>
        <dbReference type="Rhea" id="RHEA-COMP:19090"/>
        <dbReference type="ChEBI" id="CHEBI:15378"/>
        <dbReference type="ChEBI" id="CHEBI:57856"/>
        <dbReference type="ChEBI" id="CHEBI:59789"/>
        <dbReference type="ChEBI" id="CHEBI:167623"/>
        <dbReference type="ChEBI" id="CHEBI:172880"/>
    </reaction>
    <physiologicalReaction direction="left-to-right" evidence="14">
        <dbReference type="Rhea" id="RHEA:78508"/>
    </physiologicalReaction>
</comment>
<dbReference type="Gene3D" id="3.40.50.150">
    <property type="entry name" value="Vaccinia Virus protein VP39"/>
    <property type="match status" value="1"/>
</dbReference>